<evidence type="ECO:0000313" key="6">
    <source>
        <dbReference type="Proteomes" id="UP000429785"/>
    </source>
</evidence>
<dbReference type="PROSITE" id="PS50268">
    <property type="entry name" value="CADHERIN_2"/>
    <property type="match status" value="1"/>
</dbReference>
<dbReference type="OrthoDB" id="9813840at2"/>
<feature type="domain" description="PKD" evidence="3">
    <location>
        <begin position="263"/>
        <end position="301"/>
    </location>
</feature>
<dbReference type="SUPFAM" id="SSF49299">
    <property type="entry name" value="PKD domain"/>
    <property type="match status" value="1"/>
</dbReference>
<evidence type="ECO:0000256" key="1">
    <source>
        <dbReference type="ARBA" id="ARBA00022692"/>
    </source>
</evidence>
<dbReference type="GO" id="GO:0005509">
    <property type="term" value="F:calcium ion binding"/>
    <property type="evidence" value="ECO:0007669"/>
    <property type="project" value="InterPro"/>
</dbReference>
<dbReference type="PROSITE" id="PS50093">
    <property type="entry name" value="PKD"/>
    <property type="match status" value="1"/>
</dbReference>
<dbReference type="GO" id="GO:0005886">
    <property type="term" value="C:plasma membrane"/>
    <property type="evidence" value="ECO:0007669"/>
    <property type="project" value="UniProtKB-SubCell"/>
</dbReference>
<dbReference type="Gene3D" id="2.60.40.10">
    <property type="entry name" value="Immunoglobulins"/>
    <property type="match status" value="1"/>
</dbReference>
<proteinExistence type="predicted"/>
<dbReference type="Proteomes" id="UP000429785">
    <property type="component" value="Unassembled WGS sequence"/>
</dbReference>
<dbReference type="PANTHER" id="PTHR24026:SF126">
    <property type="entry name" value="PROTOCADHERIN FAT 4"/>
    <property type="match status" value="1"/>
</dbReference>
<dbReference type="CDD" id="cd00146">
    <property type="entry name" value="PKD"/>
    <property type="match status" value="1"/>
</dbReference>
<reference evidence="5 6" key="1">
    <citation type="submission" date="2019-10" db="EMBL/GenBank/DDBJ databases">
        <title>Muricauda olearia CL-SS4 JCM15563 genome.</title>
        <authorList>
            <person name="Liu L."/>
        </authorList>
    </citation>
    <scope>NUCLEOTIDE SEQUENCE [LARGE SCALE GENOMIC DNA]</scope>
    <source>
        <strain evidence="5 6">CL-SS4</strain>
    </source>
</reference>
<dbReference type="GO" id="GO:0007156">
    <property type="term" value="P:homophilic cell adhesion via plasma membrane adhesion molecules"/>
    <property type="evidence" value="ECO:0007669"/>
    <property type="project" value="InterPro"/>
</dbReference>
<dbReference type="InterPro" id="IPR000601">
    <property type="entry name" value="PKD_dom"/>
</dbReference>
<keyword evidence="1" id="KW-0812">Transmembrane</keyword>
<feature type="domain" description="Cadherin" evidence="4">
    <location>
        <begin position="36"/>
        <end position="134"/>
    </location>
</feature>
<dbReference type="AlphaFoldDB" id="A0A6I1DZV9"/>
<dbReference type="InterPro" id="IPR013783">
    <property type="entry name" value="Ig-like_fold"/>
</dbReference>
<dbReference type="Pfam" id="PF03382">
    <property type="entry name" value="DUF285"/>
    <property type="match status" value="1"/>
</dbReference>
<dbReference type="PROSITE" id="PS51257">
    <property type="entry name" value="PROKAR_LIPOPROTEIN"/>
    <property type="match status" value="1"/>
</dbReference>
<dbReference type="PANTHER" id="PTHR24026">
    <property type="entry name" value="FAT ATYPICAL CADHERIN-RELATED"/>
    <property type="match status" value="1"/>
</dbReference>
<comment type="caution">
    <text evidence="5">The sequence shown here is derived from an EMBL/GenBank/DDBJ whole genome shotgun (WGS) entry which is preliminary data.</text>
</comment>
<dbReference type="InterPro" id="IPR011889">
    <property type="entry name" value="Liste_lipo_26"/>
</dbReference>
<dbReference type="InterPro" id="IPR002126">
    <property type="entry name" value="Cadherin-like_dom"/>
</dbReference>
<evidence type="ECO:0000259" key="4">
    <source>
        <dbReference type="PROSITE" id="PS50268"/>
    </source>
</evidence>
<organism evidence="5 6">
    <name type="scientific">Flagellimonas olearia</name>
    <dbReference type="NCBI Taxonomy" id="552546"/>
    <lineage>
        <taxon>Bacteria</taxon>
        <taxon>Pseudomonadati</taxon>
        <taxon>Bacteroidota</taxon>
        <taxon>Flavobacteriia</taxon>
        <taxon>Flavobacteriales</taxon>
        <taxon>Flavobacteriaceae</taxon>
        <taxon>Flagellimonas</taxon>
    </lineage>
</organism>
<dbReference type="InterPro" id="IPR015919">
    <property type="entry name" value="Cadherin-like_sf"/>
</dbReference>
<accession>A0A6I1DZV9</accession>
<name>A0A6I1DZV9_9FLAO</name>
<dbReference type="SMART" id="SM00112">
    <property type="entry name" value="CA"/>
    <property type="match status" value="2"/>
</dbReference>
<dbReference type="Gene3D" id="2.60.40.60">
    <property type="entry name" value="Cadherins"/>
    <property type="match status" value="2"/>
</dbReference>
<dbReference type="RefSeq" id="WP_152130890.1">
    <property type="nucleotide sequence ID" value="NZ_WELG01000001.1"/>
</dbReference>
<dbReference type="InterPro" id="IPR005046">
    <property type="entry name" value="DUF285"/>
</dbReference>
<dbReference type="CDD" id="cd11304">
    <property type="entry name" value="Cadherin_repeat"/>
    <property type="match status" value="2"/>
</dbReference>
<evidence type="ECO:0000313" key="5">
    <source>
        <dbReference type="EMBL" id="KAB7531063.1"/>
    </source>
</evidence>
<evidence type="ECO:0000256" key="2">
    <source>
        <dbReference type="ARBA" id="ARBA00022989"/>
    </source>
</evidence>
<gene>
    <name evidence="5" type="ORF">F8C76_06095</name>
</gene>
<protein>
    <submittedName>
        <fullName evidence="5">BspA family leucine-rich repeat surface protein</fullName>
    </submittedName>
</protein>
<evidence type="ECO:0000259" key="3">
    <source>
        <dbReference type="PROSITE" id="PS50093"/>
    </source>
</evidence>
<sequence>MKLKRLLNLVPLALMVVSCGKEDAPKPPTDTNTAPTIEGKTFMVDEDIDDAVVIGTVSAQDDDNDPLEFSIATNSDGLFEIGKTDGKLSLAANKSLDFATKAQHTITVSVNDGTDSAQADMIINVTDVNQLPQMEDQSFEVAENIGDIDVIGTVVAMDDDDLTFEIKQNDGYSINEPLFAISADGQLTLIEGVSLDYETAHEFGIIVTASDGENIVEAWMYITVTDVPEAHSDDKNAFVTTWKTTTDNEEIAIGLFFELSYDYQINWGDGNIETSTNENLDKTITHTYETAGTYTVSIVGTFPYIHMIEQAATPLSLQSIDQWGTIEWETMAGAFKGCTNMVYKATDSPNLENVIIMSEMFAYCSSFNGDLSTWDVSGVLNMSGMFRGTTSFVDGNIGGWITNEVLYMSVMFTNSAFNGDISNWNVSNVIQMSEMFTNAINFNQDLGGWNIKSVNTMYNMLSSSGLDQANYSNTLIGWSAQQNVPADITLGSHELVFCGQEAIDARNELINTYGWQISGDSQCQ</sequence>
<dbReference type="SUPFAM" id="SSF49313">
    <property type="entry name" value="Cadherin-like"/>
    <property type="match status" value="2"/>
</dbReference>
<dbReference type="NCBIfam" id="TIGR02167">
    <property type="entry name" value="Liste_lipo_26"/>
    <property type="match status" value="2"/>
</dbReference>
<keyword evidence="2" id="KW-1133">Transmembrane helix</keyword>
<keyword evidence="2" id="KW-0472">Membrane</keyword>
<dbReference type="InterPro" id="IPR035986">
    <property type="entry name" value="PKD_dom_sf"/>
</dbReference>
<dbReference type="EMBL" id="WELG01000001">
    <property type="protein sequence ID" value="KAB7531063.1"/>
    <property type="molecule type" value="Genomic_DNA"/>
</dbReference>